<reference evidence="4" key="1">
    <citation type="journal article" date="2020" name="mSystems">
        <title>Genome- and Community-Level Interaction Insights into Carbon Utilization and Element Cycling Functions of Hydrothermarchaeota in Hydrothermal Sediment.</title>
        <authorList>
            <person name="Zhou Z."/>
            <person name="Liu Y."/>
            <person name="Xu W."/>
            <person name="Pan J."/>
            <person name="Luo Z.H."/>
            <person name="Li M."/>
        </authorList>
    </citation>
    <scope>NUCLEOTIDE SEQUENCE [LARGE SCALE GENOMIC DNA]</scope>
    <source>
        <strain evidence="4">SpSt-1116</strain>
    </source>
</reference>
<dbReference type="InterPro" id="IPR001347">
    <property type="entry name" value="SIS_dom"/>
</dbReference>
<comment type="caution">
    <text evidence="4">The sequence shown here is derived from an EMBL/GenBank/DDBJ whole genome shotgun (WGS) entry which is preliminary data.</text>
</comment>
<name>A0A7J3ZLH4_9CREN</name>
<sequence length="340" mass="36940">MQDNMLKAYLKWKELSEMGVELANQTDFGRIANVLEGFRRVYVVGVGGSGIVGMFLSGLSSVGAVKVPIVSHQGFELPGPLDSSTLVIAISYSGNTIETLYAIRKALEKRTPIVGITSGGKLGSVLDSSPYSVVIKLPTGLLPRVSFPLMLFSALQAIKRLDLLERELDLESACKVFENVNDALSSSQGLCKVLSEGDRIPVFVTCTPYYSVALRFHDELAENTKLLSFIEILPNSGHNSVVAWRRLKGGLEKVFTLVTLQGSVKYCKHAIDAFYRALGSDAGYTIVLKGGNFLEEVLWGAWIAGVSSVKLAQMFGVKAEDTPEITSYRKALVETLSEGF</sequence>
<comment type="similarity">
    <text evidence="1">Belongs to the PGI/PMI family.</text>
</comment>
<organism evidence="4">
    <name type="scientific">Fervidicoccus fontis</name>
    <dbReference type="NCBI Taxonomy" id="683846"/>
    <lineage>
        <taxon>Archaea</taxon>
        <taxon>Thermoproteota</taxon>
        <taxon>Thermoprotei</taxon>
        <taxon>Fervidicoccales</taxon>
        <taxon>Fervidicoccaceae</taxon>
        <taxon>Fervidicoccus</taxon>
    </lineage>
</organism>
<protein>
    <submittedName>
        <fullName evidence="4">SIS domain-containing protein</fullName>
    </submittedName>
</protein>
<accession>A0A7J3ZLH4</accession>
<dbReference type="Pfam" id="PF01380">
    <property type="entry name" value="SIS"/>
    <property type="match status" value="1"/>
</dbReference>
<dbReference type="GO" id="GO:0097367">
    <property type="term" value="F:carbohydrate derivative binding"/>
    <property type="evidence" value="ECO:0007669"/>
    <property type="project" value="InterPro"/>
</dbReference>
<dbReference type="GO" id="GO:1901135">
    <property type="term" value="P:carbohydrate derivative metabolic process"/>
    <property type="evidence" value="ECO:0007669"/>
    <property type="project" value="InterPro"/>
</dbReference>
<dbReference type="EMBL" id="DRZC01000076">
    <property type="protein sequence ID" value="HHQ80888.1"/>
    <property type="molecule type" value="Genomic_DNA"/>
</dbReference>
<dbReference type="GO" id="GO:0004347">
    <property type="term" value="F:glucose-6-phosphate isomerase activity"/>
    <property type="evidence" value="ECO:0007669"/>
    <property type="project" value="InterPro"/>
</dbReference>
<proteinExistence type="inferred from homology"/>
<evidence type="ECO:0000313" key="4">
    <source>
        <dbReference type="EMBL" id="HHQ80888.1"/>
    </source>
</evidence>
<dbReference type="AlphaFoldDB" id="A0A7J3ZLH4"/>
<evidence type="ECO:0000256" key="1">
    <source>
        <dbReference type="ARBA" id="ARBA00010523"/>
    </source>
</evidence>
<dbReference type="Gene3D" id="3.40.50.10490">
    <property type="entry name" value="Glucose-6-phosphate isomerase like protein, domain 1"/>
    <property type="match status" value="2"/>
</dbReference>
<dbReference type="InterPro" id="IPR019490">
    <property type="entry name" value="Glu6P/Mann6P_isomerase_C"/>
</dbReference>
<dbReference type="PROSITE" id="PS51464">
    <property type="entry name" value="SIS"/>
    <property type="match status" value="1"/>
</dbReference>
<dbReference type="GO" id="GO:0005975">
    <property type="term" value="P:carbohydrate metabolic process"/>
    <property type="evidence" value="ECO:0007669"/>
    <property type="project" value="InterPro"/>
</dbReference>
<evidence type="ECO:0000259" key="3">
    <source>
        <dbReference type="PROSITE" id="PS51464"/>
    </source>
</evidence>
<gene>
    <name evidence="4" type="ORF">ENM78_05515</name>
</gene>
<dbReference type="GO" id="GO:0004476">
    <property type="term" value="F:mannose-6-phosphate isomerase activity"/>
    <property type="evidence" value="ECO:0007669"/>
    <property type="project" value="InterPro"/>
</dbReference>
<evidence type="ECO:0000256" key="2">
    <source>
        <dbReference type="ARBA" id="ARBA00023235"/>
    </source>
</evidence>
<dbReference type="InterPro" id="IPR046348">
    <property type="entry name" value="SIS_dom_sf"/>
</dbReference>
<keyword evidence="2" id="KW-0413">Isomerase</keyword>
<feature type="domain" description="SIS" evidence="3">
    <location>
        <begin position="31"/>
        <end position="167"/>
    </location>
</feature>
<dbReference type="Pfam" id="PF10432">
    <property type="entry name" value="bact-PGI_C"/>
    <property type="match status" value="1"/>
</dbReference>
<dbReference type="SUPFAM" id="SSF53697">
    <property type="entry name" value="SIS domain"/>
    <property type="match status" value="1"/>
</dbReference>